<dbReference type="RefSeq" id="WP_173265613.1">
    <property type="nucleotide sequence ID" value="NZ_BLLG01000012.1"/>
</dbReference>
<comment type="caution">
    <text evidence="2">The sequence shown here is derived from an EMBL/GenBank/DDBJ whole genome shotgun (WGS) entry which is preliminary data.</text>
</comment>
<name>A0A6A0AY87_9ACTN</name>
<sequence length="76" mass="8081">MTNDSTAAHFQLRKVDCDADEAALRGVDVIDGESNCNGLYLAYQEEGVFGVTTPGGGRSEQQHRGEPLVAAMAHTT</sequence>
<dbReference type="AlphaFoldDB" id="A0A6A0AY87"/>
<reference evidence="2 3" key="1">
    <citation type="submission" date="2020-02" db="EMBL/GenBank/DDBJ databases">
        <title>Whole Genome Shotgun Sequence of Streptomyces sp. strain CWH03.</title>
        <authorList>
            <person name="Dohra H."/>
            <person name="Kodani S."/>
            <person name="Yamamura H."/>
        </authorList>
    </citation>
    <scope>NUCLEOTIDE SEQUENCE [LARGE SCALE GENOMIC DNA]</scope>
    <source>
        <strain evidence="2 3">CWH03</strain>
    </source>
</reference>
<organism evidence="2 3">
    <name type="scientific">Streptomyces pacificus</name>
    <dbReference type="NCBI Taxonomy" id="2705029"/>
    <lineage>
        <taxon>Bacteria</taxon>
        <taxon>Bacillati</taxon>
        <taxon>Actinomycetota</taxon>
        <taxon>Actinomycetes</taxon>
        <taxon>Kitasatosporales</taxon>
        <taxon>Streptomycetaceae</taxon>
        <taxon>Streptomyces</taxon>
    </lineage>
</organism>
<evidence type="ECO:0000256" key="1">
    <source>
        <dbReference type="SAM" id="MobiDB-lite"/>
    </source>
</evidence>
<proteinExistence type="predicted"/>
<feature type="region of interest" description="Disordered" evidence="1">
    <location>
        <begin position="54"/>
        <end position="76"/>
    </location>
</feature>
<evidence type="ECO:0000313" key="3">
    <source>
        <dbReference type="Proteomes" id="UP000484988"/>
    </source>
</evidence>
<dbReference type="EMBL" id="BLLG01000012">
    <property type="protein sequence ID" value="GFH37919.1"/>
    <property type="molecule type" value="Genomic_DNA"/>
</dbReference>
<accession>A0A6A0AY87</accession>
<evidence type="ECO:0000313" key="2">
    <source>
        <dbReference type="EMBL" id="GFH37919.1"/>
    </source>
</evidence>
<protein>
    <submittedName>
        <fullName evidence="2">Uncharacterized protein</fullName>
    </submittedName>
</protein>
<dbReference type="Proteomes" id="UP000484988">
    <property type="component" value="Unassembled WGS sequence"/>
</dbReference>
<keyword evidence="3" id="KW-1185">Reference proteome</keyword>
<gene>
    <name evidence="2" type="ORF">SCWH03_41590</name>
</gene>